<comment type="caution">
    <text evidence="2">The sequence shown here is derived from an EMBL/GenBank/DDBJ whole genome shotgun (WGS) entry which is preliminary data.</text>
</comment>
<protein>
    <recommendedName>
        <fullName evidence="4">Transporter</fullName>
    </recommendedName>
</protein>
<name>B4D7L8_9BACT</name>
<feature type="signal peptide" evidence="1">
    <location>
        <begin position="1"/>
        <end position="21"/>
    </location>
</feature>
<evidence type="ECO:0000313" key="3">
    <source>
        <dbReference type="Proteomes" id="UP000005824"/>
    </source>
</evidence>
<evidence type="ECO:0000256" key="1">
    <source>
        <dbReference type="SAM" id="SignalP"/>
    </source>
</evidence>
<dbReference type="AlphaFoldDB" id="B4D7L8"/>
<dbReference type="Proteomes" id="UP000005824">
    <property type="component" value="Unassembled WGS sequence"/>
</dbReference>
<proteinExistence type="predicted"/>
<reference evidence="2 3" key="1">
    <citation type="journal article" date="2011" name="J. Bacteriol.">
        <title>Genome sequence of Chthoniobacter flavus Ellin428, an aerobic heterotrophic soil bacterium.</title>
        <authorList>
            <person name="Kant R."/>
            <person name="van Passel M.W."/>
            <person name="Palva A."/>
            <person name="Lucas S."/>
            <person name="Lapidus A."/>
            <person name="Glavina Del Rio T."/>
            <person name="Dalin E."/>
            <person name="Tice H."/>
            <person name="Bruce D."/>
            <person name="Goodwin L."/>
            <person name="Pitluck S."/>
            <person name="Larimer F.W."/>
            <person name="Land M.L."/>
            <person name="Hauser L."/>
            <person name="Sangwan P."/>
            <person name="de Vos W.M."/>
            <person name="Janssen P.H."/>
            <person name="Smidt H."/>
        </authorList>
    </citation>
    <scope>NUCLEOTIDE SEQUENCE [LARGE SCALE GENOMIC DNA]</scope>
    <source>
        <strain evidence="2 3">Ellin428</strain>
    </source>
</reference>
<feature type="chain" id="PRO_5002802921" description="Transporter" evidence="1">
    <location>
        <begin position="22"/>
        <end position="311"/>
    </location>
</feature>
<keyword evidence="3" id="KW-1185">Reference proteome</keyword>
<organism evidence="2 3">
    <name type="scientific">Chthoniobacter flavus Ellin428</name>
    <dbReference type="NCBI Taxonomy" id="497964"/>
    <lineage>
        <taxon>Bacteria</taxon>
        <taxon>Pseudomonadati</taxon>
        <taxon>Verrucomicrobiota</taxon>
        <taxon>Spartobacteria</taxon>
        <taxon>Chthoniobacterales</taxon>
        <taxon>Chthoniobacteraceae</taxon>
        <taxon>Chthoniobacter</taxon>
    </lineage>
</organism>
<evidence type="ECO:0000313" key="2">
    <source>
        <dbReference type="EMBL" id="EDY17635.1"/>
    </source>
</evidence>
<gene>
    <name evidence="2" type="ORF">CfE428DRAFT_4933</name>
</gene>
<keyword evidence="1" id="KW-0732">Signal</keyword>
<evidence type="ECO:0008006" key="4">
    <source>
        <dbReference type="Google" id="ProtNLM"/>
    </source>
</evidence>
<dbReference type="InParanoid" id="B4D7L8"/>
<sequence length="311" mass="34198">MPSSRGLASLAPLMNLRTRHAAPLFAAFLSLIAAQTLRAGEAITSTTTSAPDTRYGLFGLLDHRSSYGQNIFPEPFRVDDSDQEDNEFRLDWYHAKAGASRTDFGKIEFEKGFGPVTFEIEAPYERDASPDGVVQGVANIDLGLRMPVFEYVEPHGFFDTTFGVAMEVGIPTGSEISKNPEWVPKIFNDLRIGSHVTLQTVVGYSILTGPGEDSGLHTLEYGFVFGYTLQHKELPIPGVLQFIPMFEVSGERTLNHVDQTNGVTASVGFRANIKSIGPIQPRIGVAYVFPMNGVARDDVHHGIYTSFVFEF</sequence>
<accession>B4D7L8</accession>
<dbReference type="STRING" id="497964.CfE428DRAFT_4933"/>
<dbReference type="EMBL" id="ABVL01000018">
    <property type="protein sequence ID" value="EDY17635.1"/>
    <property type="molecule type" value="Genomic_DNA"/>
</dbReference>